<dbReference type="NCBIfam" id="TIGR01509">
    <property type="entry name" value="HAD-SF-IA-v3"/>
    <property type="match status" value="1"/>
</dbReference>
<dbReference type="InterPro" id="IPR036412">
    <property type="entry name" value="HAD-like_sf"/>
</dbReference>
<dbReference type="GO" id="GO:0005829">
    <property type="term" value="C:cytosol"/>
    <property type="evidence" value="ECO:0007669"/>
    <property type="project" value="TreeGrafter"/>
</dbReference>
<evidence type="ECO:0000313" key="4">
    <source>
        <dbReference type="Proteomes" id="UP001334804"/>
    </source>
</evidence>
<dbReference type="InterPro" id="IPR006439">
    <property type="entry name" value="HAD-SF_hydro_IA"/>
</dbReference>
<sequence length="231" mass="24129">MNADLGRLFDEVGAVLLDFDGPVCSVFAGYPAPRVAAELVEVLHRRGIEVPPDLASEPDPLEVLRRIGATGDQKVTQAVEDALCAAERQAVETAEPTPYGREVVVAARQAGLPVAVVSNNSAGAVSAYLAAHRLAVHVSPIVGRAYAAPERMKPNPEPIRQAAHAVGGAPARCVLIGDSLSDIDGARAAGARVIGYANRPAKVEKFQEAGADVVVTSMREIADVLVARMNS</sequence>
<reference evidence="1 3" key="1">
    <citation type="submission" date="2016-06" db="EMBL/GenBank/DDBJ databases">
        <authorList>
            <person name="Kjaerup R.B."/>
            <person name="Dalgaard T.S."/>
            <person name="Juul-Madsen H.R."/>
        </authorList>
    </citation>
    <scope>NUCLEOTIDE SEQUENCE [LARGE SCALE GENOMIC DNA]</scope>
    <source>
        <strain evidence="1 3">DSM 43363</strain>
    </source>
</reference>
<evidence type="ECO:0000313" key="3">
    <source>
        <dbReference type="Proteomes" id="UP000199343"/>
    </source>
</evidence>
<dbReference type="GO" id="GO:0008967">
    <property type="term" value="F:phosphoglycolate phosphatase activity"/>
    <property type="evidence" value="ECO:0007669"/>
    <property type="project" value="TreeGrafter"/>
</dbReference>
<dbReference type="Pfam" id="PF00702">
    <property type="entry name" value="Hydrolase"/>
    <property type="match status" value="1"/>
</dbReference>
<name>A0A1C6VMX1_9ACTN</name>
<dbReference type="AlphaFoldDB" id="A0A1C6VMX1"/>
<dbReference type="EMBL" id="FMIC01000002">
    <property type="protein sequence ID" value="SCL67663.1"/>
    <property type="molecule type" value="Genomic_DNA"/>
</dbReference>
<organism evidence="1 3">
    <name type="scientific">Micromonospora peucetia</name>
    <dbReference type="NCBI Taxonomy" id="47871"/>
    <lineage>
        <taxon>Bacteria</taxon>
        <taxon>Bacillati</taxon>
        <taxon>Actinomycetota</taxon>
        <taxon>Actinomycetes</taxon>
        <taxon>Micromonosporales</taxon>
        <taxon>Micromonosporaceae</taxon>
        <taxon>Micromonospora</taxon>
    </lineage>
</organism>
<dbReference type="OrthoDB" id="4547358at2"/>
<keyword evidence="4" id="KW-1185">Reference proteome</keyword>
<reference evidence="2 4" key="2">
    <citation type="submission" date="2022-10" db="EMBL/GenBank/DDBJ databases">
        <title>The complete genomes of actinobacterial strains from the NBC collection.</title>
        <authorList>
            <person name="Joergensen T.S."/>
            <person name="Alvarez Arevalo M."/>
            <person name="Sterndorff E.B."/>
            <person name="Faurdal D."/>
            <person name="Vuksanovic O."/>
            <person name="Mourched A.-S."/>
            <person name="Charusanti P."/>
            <person name="Shaw S."/>
            <person name="Blin K."/>
            <person name="Weber T."/>
        </authorList>
    </citation>
    <scope>NUCLEOTIDE SEQUENCE [LARGE SCALE GENOMIC DNA]</scope>
    <source>
        <strain evidence="2 4">NBC 01809</strain>
    </source>
</reference>
<dbReference type="Proteomes" id="UP001334804">
    <property type="component" value="Chromosome"/>
</dbReference>
<dbReference type="NCBIfam" id="TIGR01549">
    <property type="entry name" value="HAD-SF-IA-v1"/>
    <property type="match status" value="1"/>
</dbReference>
<dbReference type="SUPFAM" id="SSF56784">
    <property type="entry name" value="HAD-like"/>
    <property type="match status" value="1"/>
</dbReference>
<evidence type="ECO:0000313" key="2">
    <source>
        <dbReference type="EMBL" id="WSA30665.1"/>
    </source>
</evidence>
<dbReference type="RefSeq" id="WP_091629390.1">
    <property type="nucleotide sequence ID" value="NZ_CP109071.1"/>
</dbReference>
<dbReference type="PANTHER" id="PTHR43434">
    <property type="entry name" value="PHOSPHOGLYCOLATE PHOSPHATASE"/>
    <property type="match status" value="1"/>
</dbReference>
<dbReference type="GO" id="GO:0006281">
    <property type="term" value="P:DNA repair"/>
    <property type="evidence" value="ECO:0007669"/>
    <property type="project" value="TreeGrafter"/>
</dbReference>
<dbReference type="EMBL" id="CP109071">
    <property type="protein sequence ID" value="WSA30665.1"/>
    <property type="molecule type" value="Genomic_DNA"/>
</dbReference>
<dbReference type="Gene3D" id="3.40.50.1000">
    <property type="entry name" value="HAD superfamily/HAD-like"/>
    <property type="match status" value="1"/>
</dbReference>
<gene>
    <name evidence="1" type="ORF">GA0070608_3560</name>
    <name evidence="2" type="ORF">OIE14_21110</name>
</gene>
<dbReference type="InterPro" id="IPR050155">
    <property type="entry name" value="HAD-like_hydrolase_sf"/>
</dbReference>
<accession>A0A1C6VMX1</accession>
<dbReference type="STRING" id="47871.GA0070608_3560"/>
<dbReference type="InterPro" id="IPR023214">
    <property type="entry name" value="HAD_sf"/>
</dbReference>
<protein>
    <submittedName>
        <fullName evidence="2">HAD family phosphatase</fullName>
    </submittedName>
    <submittedName>
        <fullName evidence="1">Haloacid dehalogenase superfamily, subfamily IA, variant 3 with third motif having DD or ED/haloacid dehalogenase superfamily, subfamily IA, variant 1 with third motif having Dx(3-4)D or Dx(3-4)E</fullName>
    </submittedName>
</protein>
<dbReference type="Proteomes" id="UP000199343">
    <property type="component" value="Unassembled WGS sequence"/>
</dbReference>
<evidence type="ECO:0000313" key="1">
    <source>
        <dbReference type="EMBL" id="SCL67663.1"/>
    </source>
</evidence>
<dbReference type="PANTHER" id="PTHR43434:SF1">
    <property type="entry name" value="PHOSPHOGLYCOLATE PHOSPHATASE"/>
    <property type="match status" value="1"/>
</dbReference>
<proteinExistence type="predicted"/>